<dbReference type="InterPro" id="IPR017853">
    <property type="entry name" value="GH"/>
</dbReference>
<evidence type="ECO:0000313" key="3">
    <source>
        <dbReference type="Proteomes" id="UP001153555"/>
    </source>
</evidence>
<protein>
    <submittedName>
        <fullName evidence="2">Heparanase-like protein 3</fullName>
    </submittedName>
</protein>
<evidence type="ECO:0000313" key="2">
    <source>
        <dbReference type="EMBL" id="CAA0813462.1"/>
    </source>
</evidence>
<reference evidence="2" key="1">
    <citation type="submission" date="2019-12" db="EMBL/GenBank/DDBJ databases">
        <authorList>
            <person name="Scholes J."/>
        </authorList>
    </citation>
    <scope>NUCLEOTIDE SEQUENCE</scope>
</reference>
<dbReference type="Gene3D" id="3.20.20.80">
    <property type="entry name" value="Glycosidases"/>
    <property type="match status" value="1"/>
</dbReference>
<dbReference type="EMBL" id="CACSLK010011313">
    <property type="protein sequence ID" value="CAA0813462.1"/>
    <property type="molecule type" value="Genomic_DNA"/>
</dbReference>
<comment type="similarity">
    <text evidence="1">Belongs to the glycosyl hydrolase 79 family.</text>
</comment>
<dbReference type="OrthoDB" id="726732at2759"/>
<accession>A0A9N7MUS0</accession>
<keyword evidence="3" id="KW-1185">Reference proteome</keyword>
<dbReference type="PANTHER" id="PTHR14363:SF17">
    <property type="entry name" value="HEPARANASE-LIKE PROTEIN 3"/>
    <property type="match status" value="1"/>
</dbReference>
<dbReference type="SUPFAM" id="SSF51445">
    <property type="entry name" value="(Trans)glycosidases"/>
    <property type="match status" value="1"/>
</dbReference>
<dbReference type="PANTHER" id="PTHR14363">
    <property type="entry name" value="HEPARANASE-RELATED"/>
    <property type="match status" value="1"/>
</dbReference>
<name>A0A9N7MUS0_STRHE</name>
<dbReference type="GO" id="GO:0004566">
    <property type="term" value="F:beta-glucuronidase activity"/>
    <property type="evidence" value="ECO:0007669"/>
    <property type="project" value="TreeGrafter"/>
</dbReference>
<evidence type="ECO:0000256" key="1">
    <source>
        <dbReference type="ARBA" id="ARBA00009800"/>
    </source>
</evidence>
<sequence length="365" mass="40407">MQHHSFVIQPKKVITSTDGSLVRNYSTLTAVNVFSFLFWNELGGRPILGVAIGVNPYVHDTSVLRDVIQEIYKGSRDKPLVIAPGGIFEPSWFSSYIPKMNGILDVITHHTYTVGSGADTNLMDRILNATALDEGAEVFRGVYKILKESGTSTVAWIGESGGVYNSGRDGITNTFLFSFWYLDSLGIASIYDTKVYCRQTLVGGNYGLLNTTTFAPNPDYYSALLWHRLMGKKVLRTRFKGTKSIRAYAHCAKPSKGITVLLINLDGETKVHVKLDFNTTHPHSSKENSKFVGDKLYREEYHLSPMDRNIQSRTVLLNNKALSVDSNGTIPALKPLRVASSKHVTVHPHTIVFVHIAGASVRACI</sequence>
<dbReference type="InterPro" id="IPR005199">
    <property type="entry name" value="Glyco_hydro_79"/>
</dbReference>
<gene>
    <name evidence="2" type="ORF">SHERM_14021</name>
</gene>
<dbReference type="GO" id="GO:0009505">
    <property type="term" value="C:plant-type cell wall"/>
    <property type="evidence" value="ECO:0007669"/>
    <property type="project" value="TreeGrafter"/>
</dbReference>
<dbReference type="Proteomes" id="UP001153555">
    <property type="component" value="Unassembled WGS sequence"/>
</dbReference>
<organism evidence="2 3">
    <name type="scientific">Striga hermonthica</name>
    <name type="common">Purple witchweed</name>
    <name type="synonym">Buchnera hermonthica</name>
    <dbReference type="NCBI Taxonomy" id="68872"/>
    <lineage>
        <taxon>Eukaryota</taxon>
        <taxon>Viridiplantae</taxon>
        <taxon>Streptophyta</taxon>
        <taxon>Embryophyta</taxon>
        <taxon>Tracheophyta</taxon>
        <taxon>Spermatophyta</taxon>
        <taxon>Magnoliopsida</taxon>
        <taxon>eudicotyledons</taxon>
        <taxon>Gunneridae</taxon>
        <taxon>Pentapetalae</taxon>
        <taxon>asterids</taxon>
        <taxon>lamiids</taxon>
        <taxon>Lamiales</taxon>
        <taxon>Orobanchaceae</taxon>
        <taxon>Buchnereae</taxon>
        <taxon>Striga</taxon>
    </lineage>
</organism>
<proteinExistence type="inferred from homology"/>
<dbReference type="Pfam" id="PF03662">
    <property type="entry name" value="Glyco_hydro_79n"/>
    <property type="match status" value="1"/>
</dbReference>
<comment type="caution">
    <text evidence="2">The sequence shown here is derived from an EMBL/GenBank/DDBJ whole genome shotgun (WGS) entry which is preliminary data.</text>
</comment>
<dbReference type="GO" id="GO:0016020">
    <property type="term" value="C:membrane"/>
    <property type="evidence" value="ECO:0007669"/>
    <property type="project" value="InterPro"/>
</dbReference>
<dbReference type="AlphaFoldDB" id="A0A9N7MUS0"/>